<dbReference type="PATRIC" id="fig|1209989.3.peg.2066"/>
<dbReference type="Gene3D" id="3.40.50.2000">
    <property type="entry name" value="Glycogen Phosphorylase B"/>
    <property type="match status" value="2"/>
</dbReference>
<dbReference type="Pfam" id="PF00534">
    <property type="entry name" value="Glycos_transf_1"/>
    <property type="match status" value="1"/>
</dbReference>
<dbReference type="GO" id="GO:0016757">
    <property type="term" value="F:glycosyltransferase activity"/>
    <property type="evidence" value="ECO:0007669"/>
    <property type="project" value="InterPro"/>
</dbReference>
<dbReference type="EMBL" id="HF563609">
    <property type="protein sequence ID" value="CCP26590.1"/>
    <property type="molecule type" value="Genomic_DNA"/>
</dbReference>
<dbReference type="AlphaFoldDB" id="F4LWS7"/>
<organism evidence="2 3">
    <name type="scientific">Tepidanaerobacter acetatoxydans (strain DSM 21804 / JCM 16047 / Re1)</name>
    <dbReference type="NCBI Taxonomy" id="1209989"/>
    <lineage>
        <taxon>Bacteria</taxon>
        <taxon>Bacillati</taxon>
        <taxon>Bacillota</taxon>
        <taxon>Clostridia</taxon>
        <taxon>Thermosediminibacterales</taxon>
        <taxon>Tepidanaerobacteraceae</taxon>
        <taxon>Tepidanaerobacter</taxon>
    </lineage>
</organism>
<reference evidence="3" key="1">
    <citation type="journal article" date="2013" name="Genome Announc.">
        <title>First genome sequence of a syntrophic acetate-oxidizing bacterium, Tepidanaerobacter acetatoxydans strain Re1.</title>
        <authorList>
            <person name="Manzoor S."/>
            <person name="Bongcam-Rudloff E."/>
            <person name="Schnurer A."/>
            <person name="Muller B."/>
        </authorList>
    </citation>
    <scope>NUCLEOTIDE SEQUENCE [LARGE SCALE GENOMIC DNA]</scope>
    <source>
        <strain evidence="3">Re1</strain>
    </source>
</reference>
<evidence type="ECO:0000259" key="1">
    <source>
        <dbReference type="Pfam" id="PF00534"/>
    </source>
</evidence>
<dbReference type="HOGENOM" id="CLU_009583_14_4_9"/>
<dbReference type="PANTHER" id="PTHR12526:SF572">
    <property type="entry name" value="BLL5144 PROTEIN"/>
    <property type="match status" value="1"/>
</dbReference>
<dbReference type="InterPro" id="IPR001296">
    <property type="entry name" value="Glyco_trans_1"/>
</dbReference>
<dbReference type="OrthoDB" id="9765330at2"/>
<dbReference type="STRING" id="1209989.TepRe1_1663"/>
<dbReference type="CDD" id="cd03822">
    <property type="entry name" value="GT4_mannosyltransferase-like"/>
    <property type="match status" value="1"/>
</dbReference>
<proteinExistence type="predicted"/>
<name>F4LWS7_TEPAE</name>
<dbReference type="PANTHER" id="PTHR12526">
    <property type="entry name" value="GLYCOSYLTRANSFERASE"/>
    <property type="match status" value="1"/>
</dbReference>
<gene>
    <name evidence="2" type="ordered locus">TEPIRE1_1790</name>
</gene>
<sequence>MNIAILSTYFPRECGIASFAKDLRNNLMLCGEQVSILAISDKNGYYNYPPEVVFDLEEDNRDQYVIAAEFVNTAKIDLVFVEHEYGIFGGNNGAFVLDFIENLEKPFILNTHTVLPSPDFHKRRILSTLGQKSMAVICMTHRSSELLNKVYNIPLNKLYMVHHGVPIFEEKPRDETKRIYGVEDRPLVVTFGFLGPGKGIELGIKAISFLKEKYPDIIYLVAGETHPNLRKKMGEAYRDSLVELIQALEVDNNIRFINKYLSIKELGEVLYMADVYLTPYPHRNQAVSGTLSYAVGCGRAIVSTPYDYALEVLADGRGLIANDANPEELASLIDKILSDHQLKENLEEKAGKLGKTMTWPQVGKRYVSIIENIMQTEVERKVF</sequence>
<dbReference type="Proteomes" id="UP000010802">
    <property type="component" value="Chromosome"/>
</dbReference>
<dbReference type="eggNOG" id="COG0438">
    <property type="taxonomic scope" value="Bacteria"/>
</dbReference>
<dbReference type="RefSeq" id="WP_013778721.1">
    <property type="nucleotide sequence ID" value="NC_015519.1"/>
</dbReference>
<dbReference type="KEGG" id="tae:TepiRe1_1790"/>
<dbReference type="SUPFAM" id="SSF53756">
    <property type="entry name" value="UDP-Glycosyltransferase/glycogen phosphorylase"/>
    <property type="match status" value="1"/>
</dbReference>
<evidence type="ECO:0000313" key="3">
    <source>
        <dbReference type="Proteomes" id="UP000010802"/>
    </source>
</evidence>
<keyword evidence="2" id="KW-0808">Transferase</keyword>
<feature type="domain" description="Glycosyl transferase family 1" evidence="1">
    <location>
        <begin position="174"/>
        <end position="350"/>
    </location>
</feature>
<evidence type="ECO:0000313" key="2">
    <source>
        <dbReference type="EMBL" id="CCP26590.1"/>
    </source>
</evidence>
<dbReference type="KEGG" id="tep:TepRe1_1663"/>
<protein>
    <submittedName>
        <fullName evidence="2">Glycosyl transferase group 1</fullName>
    </submittedName>
</protein>
<keyword evidence="3" id="KW-1185">Reference proteome</keyword>
<accession>F4LWS7</accession>
<accession>L0RZZ4</accession>